<protein>
    <submittedName>
        <fullName evidence="2">Unannotated protein</fullName>
    </submittedName>
</protein>
<name>A0A6J6HL47_9ZZZZ</name>
<gene>
    <name evidence="2" type="ORF">UFOPK1827_01511</name>
</gene>
<evidence type="ECO:0000313" key="2">
    <source>
        <dbReference type="EMBL" id="CAB4614502.1"/>
    </source>
</evidence>
<accession>A0A6J6HL47</accession>
<reference evidence="2" key="1">
    <citation type="submission" date="2020-05" db="EMBL/GenBank/DDBJ databases">
        <authorList>
            <person name="Chiriac C."/>
            <person name="Salcher M."/>
            <person name="Ghai R."/>
            <person name="Kavagutti S V."/>
        </authorList>
    </citation>
    <scope>NUCLEOTIDE SEQUENCE</scope>
</reference>
<dbReference type="PROSITE" id="PS51318">
    <property type="entry name" value="TAT"/>
    <property type="match status" value="1"/>
</dbReference>
<dbReference type="AlphaFoldDB" id="A0A6J6HL47"/>
<dbReference type="InterPro" id="IPR006311">
    <property type="entry name" value="TAT_signal"/>
</dbReference>
<feature type="region of interest" description="Disordered" evidence="1">
    <location>
        <begin position="154"/>
        <end position="199"/>
    </location>
</feature>
<feature type="compositionally biased region" description="Low complexity" evidence="1">
    <location>
        <begin position="157"/>
        <end position="178"/>
    </location>
</feature>
<evidence type="ECO:0000256" key="1">
    <source>
        <dbReference type="SAM" id="MobiDB-lite"/>
    </source>
</evidence>
<sequence length="199" mass="20343">MSSRRTEGALPRVQRRRSALVALAVAAIAGILGSSVSLSSALAPTAIVNTDRNYDCDLNYTNSFFTKLYAGDTVTFTVSGSNCGTMTFTITTMFDGTAPTLTKNGNPIAANVSTPVASGDVLVLTEQLGNGYGDVSFTNASSFTWSYTWEGDASNVPTSSTTATTPTTTPSTAPTTAPNSGAQVGDTVAGEPVAPAFTG</sequence>
<dbReference type="EMBL" id="CAEZUO010000086">
    <property type="protein sequence ID" value="CAB4614502.1"/>
    <property type="molecule type" value="Genomic_DNA"/>
</dbReference>
<organism evidence="2">
    <name type="scientific">freshwater metagenome</name>
    <dbReference type="NCBI Taxonomy" id="449393"/>
    <lineage>
        <taxon>unclassified sequences</taxon>
        <taxon>metagenomes</taxon>
        <taxon>ecological metagenomes</taxon>
    </lineage>
</organism>
<proteinExistence type="predicted"/>